<dbReference type="Proteomes" id="UP001381693">
    <property type="component" value="Unassembled WGS sequence"/>
</dbReference>
<name>A0AAN8X5H6_HALRR</name>
<gene>
    <name evidence="4" type="ORF">SK128_010608</name>
</gene>
<feature type="region of interest" description="Disordered" evidence="2">
    <location>
        <begin position="83"/>
        <end position="136"/>
    </location>
</feature>
<dbReference type="Gene3D" id="3.40.50.300">
    <property type="entry name" value="P-loop containing nucleotide triphosphate hydrolases"/>
    <property type="match status" value="1"/>
</dbReference>
<feature type="compositionally biased region" description="Basic and acidic residues" evidence="2">
    <location>
        <begin position="94"/>
        <end position="136"/>
    </location>
</feature>
<evidence type="ECO:0000256" key="1">
    <source>
        <dbReference type="ARBA" id="ARBA00006828"/>
    </source>
</evidence>
<dbReference type="Pfam" id="PF25496">
    <property type="entry name" value="URGCP"/>
    <property type="match status" value="1"/>
</dbReference>
<comment type="caution">
    <text evidence="4">The sequence shown here is derived from an EMBL/GenBank/DDBJ whole genome shotgun (WGS) entry which is preliminary data.</text>
</comment>
<evidence type="ECO:0000256" key="2">
    <source>
        <dbReference type="SAM" id="MobiDB-lite"/>
    </source>
</evidence>
<feature type="compositionally biased region" description="Basic and acidic residues" evidence="2">
    <location>
        <begin position="230"/>
        <end position="267"/>
    </location>
</feature>
<accession>A0AAN8X5H6</accession>
<protein>
    <recommendedName>
        <fullName evidence="3">VLIG-type G domain-containing protein</fullName>
    </recommendedName>
</protein>
<reference evidence="4 5" key="1">
    <citation type="submission" date="2023-11" db="EMBL/GenBank/DDBJ databases">
        <title>Halocaridina rubra genome assembly.</title>
        <authorList>
            <person name="Smith C."/>
        </authorList>
    </citation>
    <scope>NUCLEOTIDE SEQUENCE [LARGE SCALE GENOMIC DNA]</scope>
    <source>
        <strain evidence="4">EP-1</strain>
        <tissue evidence="4">Whole</tissue>
    </source>
</reference>
<dbReference type="InterPro" id="IPR052986">
    <property type="entry name" value="VLIG_GTPase"/>
</dbReference>
<dbReference type="InterPro" id="IPR057365">
    <property type="entry name" value="URGCP"/>
</dbReference>
<feature type="domain" description="VLIG-type G" evidence="3">
    <location>
        <begin position="1118"/>
        <end position="1364"/>
    </location>
</feature>
<organism evidence="4 5">
    <name type="scientific">Halocaridina rubra</name>
    <name type="common">Hawaiian red shrimp</name>
    <dbReference type="NCBI Taxonomy" id="373956"/>
    <lineage>
        <taxon>Eukaryota</taxon>
        <taxon>Metazoa</taxon>
        <taxon>Ecdysozoa</taxon>
        <taxon>Arthropoda</taxon>
        <taxon>Crustacea</taxon>
        <taxon>Multicrustacea</taxon>
        <taxon>Malacostraca</taxon>
        <taxon>Eumalacostraca</taxon>
        <taxon>Eucarida</taxon>
        <taxon>Decapoda</taxon>
        <taxon>Pleocyemata</taxon>
        <taxon>Caridea</taxon>
        <taxon>Atyoidea</taxon>
        <taxon>Atyidae</taxon>
        <taxon>Halocaridina</taxon>
    </lineage>
</organism>
<dbReference type="PANTHER" id="PTHR14819">
    <property type="entry name" value="GTP-BINDING"/>
    <property type="match status" value="1"/>
</dbReference>
<feature type="compositionally biased region" description="Basic and acidic residues" evidence="2">
    <location>
        <begin position="396"/>
        <end position="407"/>
    </location>
</feature>
<dbReference type="Pfam" id="PF25683">
    <property type="entry name" value="URGCP_GTPase"/>
    <property type="match status" value="1"/>
</dbReference>
<dbReference type="PROSITE" id="PS51717">
    <property type="entry name" value="G_VLIG"/>
    <property type="match status" value="1"/>
</dbReference>
<proteinExistence type="inferred from homology"/>
<evidence type="ECO:0000259" key="3">
    <source>
        <dbReference type="PROSITE" id="PS51717"/>
    </source>
</evidence>
<dbReference type="Pfam" id="PF25974">
    <property type="entry name" value="URGCP_9th"/>
    <property type="match status" value="1"/>
</dbReference>
<feature type="region of interest" description="Disordered" evidence="2">
    <location>
        <begin position="1613"/>
        <end position="1638"/>
    </location>
</feature>
<dbReference type="PANTHER" id="PTHR14819:SF25">
    <property type="entry name" value="CHROMOSOME UNDETERMINED SCAFFOLD_52, WHOLE GENOME SHOTGUN SEQUENCE"/>
    <property type="match status" value="1"/>
</dbReference>
<dbReference type="EMBL" id="JAXCGZ010008015">
    <property type="protein sequence ID" value="KAK7078102.1"/>
    <property type="molecule type" value="Genomic_DNA"/>
</dbReference>
<dbReference type="InterPro" id="IPR030383">
    <property type="entry name" value="G_VLIG_dom"/>
</dbReference>
<dbReference type="InterPro" id="IPR027417">
    <property type="entry name" value="P-loop_NTPase"/>
</dbReference>
<keyword evidence="5" id="KW-1185">Reference proteome</keyword>
<feature type="region of interest" description="Disordered" evidence="2">
    <location>
        <begin position="386"/>
        <end position="408"/>
    </location>
</feature>
<dbReference type="SUPFAM" id="SSF52540">
    <property type="entry name" value="P-loop containing nucleoside triphosphate hydrolases"/>
    <property type="match status" value="1"/>
</dbReference>
<sequence length="2287" mass="263748">MELEDNLKLYGLGKRWIWLLKSLGIETVSDLQTKLQTPEFQNAMHHNVRPSEVEKITRFLEQSSMSPESRGASGALTQLLERDKGISQTQADDQYQRDLREPPEPEQFLRKGKKYSNEKDKDFLQKKDKSPSEEDNIKKIDDKQILKPEGGEEAQAVGGSVTCLFEKLFQENRASNYSQDGVTVEFDRLANRDSTLQLLKDENLTMEFNKLLEPNREVMETKEPSQVTSESEKHFLEDKTYEKLSTERKESHREEVQSFRSGHDTKPLDSVFSTGSVRPKDIYPGQKSAKPENPRDLLNVPKDYGDAVRSRDMKYSLKHEEKVGIDGSINQEDSYTCEESVVFMESEDQNNTSKYLERVNLPVILVDPVESLESVVTGDEHIVLKQPEDLPSNRQVHSEDIAEEKSPRKNNSTQCLEYFLQNIGIDWQLWGNKFISEGIYTLEDLQNCYIQRNHFSRLAENIGIDKGHFQEVLGYHLHDAVEHELLLNKLDIIQYFPEKITLQITMEKCADNLESLSDVPWHFLSKILMLDHRVRDDLLPENVEKALGSAKSDSVQDNMLIDDILDDMFSKLSDKSSEGFYTNGPHPLDALVAIFQCSSNFLRQIICEKMSMCKLSIPLVLPKFVIGKPKFMIWSLRNVLIEVMKTDGANMDKSLVSSEVATLSCFKLGNVNRSKSKLLNEILNGQHHDTFFHRDCKNGMLNKKLSNGLIETALYLPPTKEMSKSHLNKSMTILNFRGYEESEDAIKKFLLEISNVILVLVNISEIMTADVIKSLNTIASSKKQVILMICKDANTIFNHECKEAIKNCVKNISCENFKSENIILDFTLNGEKNIKELREETIRKISKSLELVTVVKTLESHKDLAYSLDFATDEDYPSCIESKNKVICLIQEIRKSSVDNAKMTFLPLQCKPWQEWAKLNKEEHRLKRKPKGSVGDYIAVLHYKKEEERSEQRQILENPSKLFETFLEVLSKERGDNLHYYLKWIKFYLDSLSREIIPTLNKQYNLKWDETCKFENDDIPDKLREELKQLEAKIAESSFGLEHFMREAGQAYEALADMREDENVSNRIKSVIIGLPRIMANMLLSGYPLELMDGDASHVPSQWVKAVLQELGHIIGKEKKIFVLSVLGIQSSGKSTLLNTMFGFQFAVAAGRCTRGVYAQLVTVCKEYLDVSYDYILVVDTEGLRAPELGSSKLEHDNEIATLVIGLGDLTIVNIKGENAAEMQDVLQIVVHAILKMKLVNKSLKLQPSCLFIHQNVGAPDAAQKMKTGQQKFLETLDKVTKAAGQQEDRPDYCKVKQVIDIDINKNIWYFSDLWKGDPPMAPVNPGYSEKVSQVKQVLFKEIMKQRSYQLTMPKLCMKIEDLWNGILKENFVFSFKNSLEIKAYKALETIRSNLCWSLRNNALKWLNNKSIVLQSQENGLENLKDSLLRECDSHLMEVHNKNEKNLQDFFENNEEKELLEQWKQNSLLKLKDSYEEILSKTKNRLKNAVKIRKMQADQIKDSQRYKKEILSRVVILAKECRDQDNVNTEVLEDKFNHMWNNWVMELSNDCEKDEVNIYENVKNILLNEFNMDQPLLLKSLDKYLFQRIKRNFLSAIEKYISDEPHRKEYKGKRRTTTLKTPGKKLSTENYQDSEKDIRQRTREENYKKAQRYIDEIVTNILSDVGSLDINGFNENYAQSVIRLVKSKLKEMENASVICKATKQLKISFAVYACQLASYKFSSKYKTETEKTKDGTQKYCRIDDIAVHPTFRCVLHKVFKENEDEVAEELKNCCIPLAGNASDFTIVMESHITPEKNLLDRNRMSDGLCLQFAREYVAKLLEKVRTYVEESDLESFKDEYIEGIIKTVADTIKDTEDAKQNFRFTKTFRIEISVYACQCAIPKLHEKHKRYMENVDPRLRFERNYKETYLEMLKKLFKQQGNEKAFADVLAQHLCKAIVNTVDKDMPRKLAHDVRCNVEEVQRKSSFLPAILRKLLEIDTFQEYHLYLTDINSCLDKWISYYVNNHVFKLMKSGKTHYVEIAAAALKNLIATVCREIEKAANKVAQDEAGKASFQLWLKDFQRNISGELPIVENDVASLADGYNIVNLSSFTDSLQSNICAAFEKLLNTFNHHKETHLSTAHEDNVYSLILQECKGCTEKCPFCNAPCSMSDKDHLKQNRNHMAIEHYPLACAGVRWGDDNTLLIENCSVQVAGDEDFENKDTDFQPHPYGKYRHIYPDWEIDGDVSLEASLYWKRFMVKFGSQLAEVYHAEPPEVPQAWRTITIDRVRKSLNRVTAFDSLRESSTC</sequence>
<dbReference type="InterPro" id="IPR058641">
    <property type="entry name" value="GVIN1_dom"/>
</dbReference>
<evidence type="ECO:0000313" key="4">
    <source>
        <dbReference type="EMBL" id="KAK7078102.1"/>
    </source>
</evidence>
<evidence type="ECO:0000313" key="5">
    <source>
        <dbReference type="Proteomes" id="UP001381693"/>
    </source>
</evidence>
<dbReference type="GO" id="GO:0005525">
    <property type="term" value="F:GTP binding"/>
    <property type="evidence" value="ECO:0007669"/>
    <property type="project" value="InterPro"/>
</dbReference>
<feature type="region of interest" description="Disordered" evidence="2">
    <location>
        <begin position="215"/>
        <end position="302"/>
    </location>
</feature>
<comment type="similarity">
    <text evidence="1">Belongs to the TRAFAC class dynamin-like GTPase superfamily. Very large inducible GTPase (VLIG) family.</text>
</comment>